<reference evidence="4" key="1">
    <citation type="journal article" date="2019" name="Int. J. Syst. Evol. Microbiol.">
        <title>The Global Catalogue of Microorganisms (GCM) 10K type strain sequencing project: providing services to taxonomists for standard genome sequencing and annotation.</title>
        <authorList>
            <consortium name="The Broad Institute Genomics Platform"/>
            <consortium name="The Broad Institute Genome Sequencing Center for Infectious Disease"/>
            <person name="Wu L."/>
            <person name="Ma J."/>
        </authorList>
    </citation>
    <scope>NUCLEOTIDE SEQUENCE [LARGE SCALE GENOMIC DNA]</scope>
    <source>
        <strain evidence="4">JCM 16902</strain>
    </source>
</reference>
<organism evidence="3 4">
    <name type="scientific">Kineosporia mesophila</name>
    <dbReference type="NCBI Taxonomy" id="566012"/>
    <lineage>
        <taxon>Bacteria</taxon>
        <taxon>Bacillati</taxon>
        <taxon>Actinomycetota</taxon>
        <taxon>Actinomycetes</taxon>
        <taxon>Kineosporiales</taxon>
        <taxon>Kineosporiaceae</taxon>
        <taxon>Kineosporia</taxon>
    </lineage>
</organism>
<dbReference type="InterPro" id="IPR022081">
    <property type="entry name" value="DUF3631"/>
</dbReference>
<name>A0ABP6ZAR5_9ACTN</name>
<evidence type="ECO:0000313" key="4">
    <source>
        <dbReference type="Proteomes" id="UP001501074"/>
    </source>
</evidence>
<dbReference type="RefSeq" id="WP_231487215.1">
    <property type="nucleotide sequence ID" value="NZ_BAAAZO010000003.1"/>
</dbReference>
<evidence type="ECO:0000256" key="1">
    <source>
        <dbReference type="SAM" id="MobiDB-lite"/>
    </source>
</evidence>
<dbReference type="EMBL" id="BAAAZO010000003">
    <property type="protein sequence ID" value="GAA3603596.1"/>
    <property type="molecule type" value="Genomic_DNA"/>
</dbReference>
<comment type="caution">
    <text evidence="3">The sequence shown here is derived from an EMBL/GenBank/DDBJ whole genome shotgun (WGS) entry which is preliminary data.</text>
</comment>
<feature type="compositionally biased region" description="Polar residues" evidence="1">
    <location>
        <begin position="407"/>
        <end position="417"/>
    </location>
</feature>
<gene>
    <name evidence="3" type="ORF">GCM10022223_19050</name>
</gene>
<accession>A0ABP6ZAR5</accession>
<protein>
    <submittedName>
        <fullName evidence="3">DUF3631 domain-containing protein</fullName>
    </submittedName>
</protein>
<feature type="domain" description="DUF3631" evidence="2">
    <location>
        <begin position="179"/>
        <end position="359"/>
    </location>
</feature>
<feature type="compositionally biased region" description="Polar residues" evidence="1">
    <location>
        <begin position="437"/>
        <end position="450"/>
    </location>
</feature>
<proteinExistence type="predicted"/>
<feature type="region of interest" description="Disordered" evidence="1">
    <location>
        <begin position="363"/>
        <end position="466"/>
    </location>
</feature>
<evidence type="ECO:0000313" key="3">
    <source>
        <dbReference type="EMBL" id="GAA3603596.1"/>
    </source>
</evidence>
<evidence type="ECO:0000259" key="2">
    <source>
        <dbReference type="Pfam" id="PF12307"/>
    </source>
</evidence>
<dbReference type="Pfam" id="PF12307">
    <property type="entry name" value="DUF3631"/>
    <property type="match status" value="1"/>
</dbReference>
<keyword evidence="4" id="KW-1185">Reference proteome</keyword>
<sequence>MTTANSAPQSNPGAELLDRVRAALTRYVILPSDPAADAVVLWIAATHGLKFWTHAARLVIRAPEKRCGKSRLLDIVEALCWNALLTVNASPAAVYRSIGSDDPPTLLIDEADTIFGPAAAGANEDLRGLLNAGHQRNRPTIRYDASKSKVEKIQTFTMAALAGIGAMPDTIEDRAAVIRMRRRADGESVAPYRERRDGPALRKLAAELNKWIRSHPELQHAEPPMPVEDRAADTWEALVAVADLAGGTWPERARAACVDLTTEREANADQPLQVRLLADIRTAFEGDDALATATLLARLNLDEEAPWIDYGPRGESLTATQLAKLLREYDIRVKNIRFANGHQAKGYSQAMFADAWARYCPQTPADTEPEIEAQGPLWEPSQPSQPSPPWSEHPRSRPTAVPHAVPETSQPSHSPTVGNGPAGLLGRPDPTRGTAFGTANSDATPPLTSNGTAGTAGTAFQDTPPATCIRCREPMTYDHGTRTHPACA</sequence>
<dbReference type="Proteomes" id="UP001501074">
    <property type="component" value="Unassembled WGS sequence"/>
</dbReference>